<dbReference type="GO" id="GO:0008009">
    <property type="term" value="F:chemokine activity"/>
    <property type="evidence" value="ECO:0007669"/>
    <property type="project" value="InterPro"/>
</dbReference>
<accession>A0A9Q1I3M0</accession>
<comment type="caution">
    <text evidence="4">The sequence shown here is derived from an EMBL/GenBank/DDBJ whole genome shotgun (WGS) entry which is preliminary data.</text>
</comment>
<evidence type="ECO:0000256" key="2">
    <source>
        <dbReference type="SAM" id="SignalP"/>
    </source>
</evidence>
<organism evidence="4 5">
    <name type="scientific">Conger conger</name>
    <name type="common">Conger eel</name>
    <name type="synonym">Muraena conger</name>
    <dbReference type="NCBI Taxonomy" id="82655"/>
    <lineage>
        <taxon>Eukaryota</taxon>
        <taxon>Metazoa</taxon>
        <taxon>Chordata</taxon>
        <taxon>Craniata</taxon>
        <taxon>Vertebrata</taxon>
        <taxon>Euteleostomi</taxon>
        <taxon>Actinopterygii</taxon>
        <taxon>Neopterygii</taxon>
        <taxon>Teleostei</taxon>
        <taxon>Anguilliformes</taxon>
        <taxon>Congridae</taxon>
        <taxon>Conger</taxon>
    </lineage>
</organism>
<dbReference type="GO" id="GO:0006955">
    <property type="term" value="P:immune response"/>
    <property type="evidence" value="ECO:0007669"/>
    <property type="project" value="InterPro"/>
</dbReference>
<gene>
    <name evidence="4" type="ORF">COCON_G00062970</name>
</gene>
<feature type="domain" description="Chemokine interleukin-8-like" evidence="3">
    <location>
        <begin position="29"/>
        <end position="93"/>
    </location>
</feature>
<dbReference type="OrthoDB" id="8900217at2759"/>
<evidence type="ECO:0000256" key="1">
    <source>
        <dbReference type="ARBA" id="ARBA00022514"/>
    </source>
</evidence>
<proteinExistence type="predicted"/>
<reference evidence="4" key="1">
    <citation type="journal article" date="2023" name="Science">
        <title>Genome structures resolve the early diversification of teleost fishes.</title>
        <authorList>
            <person name="Parey E."/>
            <person name="Louis A."/>
            <person name="Montfort J."/>
            <person name="Bouchez O."/>
            <person name="Roques C."/>
            <person name="Iampietro C."/>
            <person name="Lluch J."/>
            <person name="Castinel A."/>
            <person name="Donnadieu C."/>
            <person name="Desvignes T."/>
            <person name="Floi Bucao C."/>
            <person name="Jouanno E."/>
            <person name="Wen M."/>
            <person name="Mejri S."/>
            <person name="Dirks R."/>
            <person name="Jansen H."/>
            <person name="Henkel C."/>
            <person name="Chen W.J."/>
            <person name="Zahm M."/>
            <person name="Cabau C."/>
            <person name="Klopp C."/>
            <person name="Thompson A.W."/>
            <person name="Robinson-Rechavi M."/>
            <person name="Braasch I."/>
            <person name="Lecointre G."/>
            <person name="Bobe J."/>
            <person name="Postlethwait J.H."/>
            <person name="Berthelot C."/>
            <person name="Roest Crollius H."/>
            <person name="Guiguen Y."/>
        </authorList>
    </citation>
    <scope>NUCLEOTIDE SEQUENCE</scope>
    <source>
        <strain evidence="4">Concon-B</strain>
    </source>
</reference>
<name>A0A9Q1I3M0_CONCO</name>
<feature type="signal peptide" evidence="2">
    <location>
        <begin position="1"/>
        <end position="29"/>
    </location>
</feature>
<dbReference type="Pfam" id="PF00048">
    <property type="entry name" value="IL8"/>
    <property type="match status" value="1"/>
</dbReference>
<dbReference type="InterPro" id="IPR001811">
    <property type="entry name" value="Chemokine_IL8-like_dom"/>
</dbReference>
<keyword evidence="2" id="KW-0732">Signal</keyword>
<evidence type="ECO:0000313" key="4">
    <source>
        <dbReference type="EMBL" id="KAJ8279231.1"/>
    </source>
</evidence>
<keyword evidence="5" id="KW-1185">Reference proteome</keyword>
<keyword evidence="1" id="KW-0202">Cytokine</keyword>
<evidence type="ECO:0000313" key="5">
    <source>
        <dbReference type="Proteomes" id="UP001152803"/>
    </source>
</evidence>
<dbReference type="SUPFAM" id="SSF54117">
    <property type="entry name" value="Interleukin 8-like chemokines"/>
    <property type="match status" value="1"/>
</dbReference>
<feature type="chain" id="PRO_5040230694" description="Chemokine interleukin-8-like domain-containing protein" evidence="2">
    <location>
        <begin position="30"/>
        <end position="118"/>
    </location>
</feature>
<dbReference type="SMART" id="SM00199">
    <property type="entry name" value="SCY"/>
    <property type="match status" value="1"/>
</dbReference>
<dbReference type="AlphaFoldDB" id="A0A9Q1I3M0"/>
<sequence>MKTFSISLAGGVLLLAVILVSDTTDATRAGSCCTRYTRPSVLKKLPLECIQGYRKQHYRGVCSIDAVVLRTECGRNLCSNPSSKLVREILKAVRDRRRTKKLKLNTKLNAGRKKTCCV</sequence>
<protein>
    <recommendedName>
        <fullName evidence="3">Chemokine interleukin-8-like domain-containing protein</fullName>
    </recommendedName>
</protein>
<dbReference type="GO" id="GO:0005615">
    <property type="term" value="C:extracellular space"/>
    <property type="evidence" value="ECO:0007669"/>
    <property type="project" value="UniProtKB-KW"/>
</dbReference>
<dbReference type="Proteomes" id="UP001152803">
    <property type="component" value="Unassembled WGS sequence"/>
</dbReference>
<dbReference type="EMBL" id="JAFJMO010000004">
    <property type="protein sequence ID" value="KAJ8279231.1"/>
    <property type="molecule type" value="Genomic_DNA"/>
</dbReference>
<dbReference type="InterPro" id="IPR036048">
    <property type="entry name" value="Interleukin_8-like_sf"/>
</dbReference>
<evidence type="ECO:0000259" key="3">
    <source>
        <dbReference type="SMART" id="SM00199"/>
    </source>
</evidence>
<dbReference type="Gene3D" id="2.40.50.40">
    <property type="match status" value="1"/>
</dbReference>